<name>A0A4R6R8J9_9BURK</name>
<keyword evidence="1" id="KW-0732">Signal</keyword>
<reference evidence="2 3" key="1">
    <citation type="submission" date="2019-03" db="EMBL/GenBank/DDBJ databases">
        <title>Genomic Encyclopedia of Type Strains, Phase IV (KMG-IV): sequencing the most valuable type-strain genomes for metagenomic binning, comparative biology and taxonomic classification.</title>
        <authorList>
            <person name="Goeker M."/>
        </authorList>
    </citation>
    <scope>NUCLEOTIDE SEQUENCE [LARGE SCALE GENOMIC DNA]</scope>
    <source>
        <strain evidence="2 3">DSM 11901</strain>
    </source>
</reference>
<keyword evidence="3" id="KW-1185">Reference proteome</keyword>
<proteinExistence type="predicted"/>
<feature type="signal peptide" evidence="1">
    <location>
        <begin position="1"/>
        <end position="21"/>
    </location>
</feature>
<protein>
    <submittedName>
        <fullName evidence="2">Putative secreted protein with PEP-CTERM sorting signal</fullName>
    </submittedName>
</protein>
<dbReference type="InterPro" id="IPR008979">
    <property type="entry name" value="Galactose-bd-like_sf"/>
</dbReference>
<dbReference type="Gene3D" id="2.60.120.260">
    <property type="entry name" value="Galactose-binding domain-like"/>
    <property type="match status" value="1"/>
</dbReference>
<dbReference type="EMBL" id="SNXW01000006">
    <property type="protein sequence ID" value="TDP82115.1"/>
    <property type="molecule type" value="Genomic_DNA"/>
</dbReference>
<organism evidence="2 3">
    <name type="scientific">Aquabacterium commune</name>
    <dbReference type="NCBI Taxonomy" id="70586"/>
    <lineage>
        <taxon>Bacteria</taxon>
        <taxon>Pseudomonadati</taxon>
        <taxon>Pseudomonadota</taxon>
        <taxon>Betaproteobacteria</taxon>
        <taxon>Burkholderiales</taxon>
        <taxon>Aquabacterium</taxon>
    </lineage>
</organism>
<feature type="chain" id="PRO_5020922240" evidence="1">
    <location>
        <begin position="22"/>
        <end position="222"/>
    </location>
</feature>
<dbReference type="SUPFAM" id="SSF49785">
    <property type="entry name" value="Galactose-binding domain-like"/>
    <property type="match status" value="1"/>
</dbReference>
<evidence type="ECO:0000313" key="3">
    <source>
        <dbReference type="Proteomes" id="UP000294593"/>
    </source>
</evidence>
<accession>A0A4R6R8J9</accession>
<dbReference type="Proteomes" id="UP000294593">
    <property type="component" value="Unassembled WGS sequence"/>
</dbReference>
<sequence>MFTKNSIAAALSMAVLSVAQAGTIVSAVDATVVSGGPGIGDIADTYNLFGLFNDYVSGVTDFDSYALSALHSFEYDGQEWFSNQGTTASVVSYDLGKVQNVQGMAFWNEDGTGAGKLNLLGSTDGTNWFSLLSNLSPTDNTYEANYKADIYNWQSVALRYVKLEMSGCPQTQPASNILTACGIGEVAFNASPATAVPELNPIGMGALGLGLMTLALRRRRQG</sequence>
<comment type="caution">
    <text evidence="2">The sequence shown here is derived from an EMBL/GenBank/DDBJ whole genome shotgun (WGS) entry which is preliminary data.</text>
</comment>
<gene>
    <name evidence="2" type="ORF">EV672_10669</name>
</gene>
<dbReference type="OrthoDB" id="9152028at2"/>
<evidence type="ECO:0000313" key="2">
    <source>
        <dbReference type="EMBL" id="TDP82115.1"/>
    </source>
</evidence>
<dbReference type="RefSeq" id="WP_133609271.1">
    <property type="nucleotide sequence ID" value="NZ_SNXW01000006.1"/>
</dbReference>
<evidence type="ECO:0000256" key="1">
    <source>
        <dbReference type="SAM" id="SignalP"/>
    </source>
</evidence>
<dbReference type="AlphaFoldDB" id="A0A4R6R8J9"/>